<name>A0ABD2J0H0_9BILA</name>
<sequence length="175" mass="19006">MMGIECVRSTAPRPWDSESERFHQVHHSSDGYGRDGIGTHPSMSGDATATVILPHSAPSSSCGFGSRRAASFPLASAVLISAHLPSSHAAKIYQQQQMAAGNLKFVRTRKFTEFWGIGDGLKCILVRSPPFKCVFIVHLSIAITIIFIISVSRRLLGGPRLEVSSDPSKSLETRE</sequence>
<keyword evidence="1" id="KW-0472">Membrane</keyword>
<dbReference type="AlphaFoldDB" id="A0ABD2J0H0"/>
<keyword evidence="1" id="KW-1133">Transmembrane helix</keyword>
<keyword evidence="1" id="KW-0812">Transmembrane</keyword>
<reference evidence="2 3" key="1">
    <citation type="submission" date="2024-10" db="EMBL/GenBank/DDBJ databases">
        <authorList>
            <person name="Kim D."/>
        </authorList>
    </citation>
    <scope>NUCLEOTIDE SEQUENCE [LARGE SCALE GENOMIC DNA]</scope>
    <source>
        <strain evidence="2">BH-2024</strain>
    </source>
</reference>
<dbReference type="Proteomes" id="UP001620626">
    <property type="component" value="Unassembled WGS sequence"/>
</dbReference>
<dbReference type="EMBL" id="JBICBT010001195">
    <property type="protein sequence ID" value="KAL3079098.1"/>
    <property type="molecule type" value="Genomic_DNA"/>
</dbReference>
<protein>
    <submittedName>
        <fullName evidence="2">Uncharacterized protein</fullName>
    </submittedName>
</protein>
<keyword evidence="3" id="KW-1185">Reference proteome</keyword>
<gene>
    <name evidence="2" type="ORF">niasHT_036151</name>
</gene>
<evidence type="ECO:0000313" key="2">
    <source>
        <dbReference type="EMBL" id="KAL3079098.1"/>
    </source>
</evidence>
<comment type="caution">
    <text evidence="2">The sequence shown here is derived from an EMBL/GenBank/DDBJ whole genome shotgun (WGS) entry which is preliminary data.</text>
</comment>
<accession>A0ABD2J0H0</accession>
<feature type="transmembrane region" description="Helical" evidence="1">
    <location>
        <begin position="134"/>
        <end position="151"/>
    </location>
</feature>
<organism evidence="2 3">
    <name type="scientific">Heterodera trifolii</name>
    <dbReference type="NCBI Taxonomy" id="157864"/>
    <lineage>
        <taxon>Eukaryota</taxon>
        <taxon>Metazoa</taxon>
        <taxon>Ecdysozoa</taxon>
        <taxon>Nematoda</taxon>
        <taxon>Chromadorea</taxon>
        <taxon>Rhabditida</taxon>
        <taxon>Tylenchina</taxon>
        <taxon>Tylenchomorpha</taxon>
        <taxon>Tylenchoidea</taxon>
        <taxon>Heteroderidae</taxon>
        <taxon>Heteroderinae</taxon>
        <taxon>Heterodera</taxon>
    </lineage>
</organism>
<evidence type="ECO:0000313" key="3">
    <source>
        <dbReference type="Proteomes" id="UP001620626"/>
    </source>
</evidence>
<evidence type="ECO:0000256" key="1">
    <source>
        <dbReference type="SAM" id="Phobius"/>
    </source>
</evidence>
<proteinExistence type="predicted"/>